<reference evidence="4 5" key="1">
    <citation type="journal article" date="2024" name="BMC Biol.">
        <title>Comparative genomics of Ascetosporea gives new insight into the evolutionary basis for animal parasitism in Rhizaria.</title>
        <authorList>
            <person name="Hiltunen Thoren M."/>
            <person name="Onut-Brannstrom I."/>
            <person name="Alfjorden A."/>
            <person name="Peckova H."/>
            <person name="Swords F."/>
            <person name="Hooper C."/>
            <person name="Holzer A.S."/>
            <person name="Bass D."/>
            <person name="Burki F."/>
        </authorList>
    </citation>
    <scope>NUCLEOTIDE SEQUENCE [LARGE SCALE GENOMIC DNA]</scope>
    <source>
        <strain evidence="4">20-A016</strain>
    </source>
</reference>
<accession>A0ABV2AFT8</accession>
<feature type="chain" id="PRO_5045924636" evidence="3">
    <location>
        <begin position="19"/>
        <end position="349"/>
    </location>
</feature>
<evidence type="ECO:0000256" key="2">
    <source>
        <dbReference type="SAM" id="Phobius"/>
    </source>
</evidence>
<dbReference type="Proteomes" id="UP001439008">
    <property type="component" value="Unassembled WGS sequence"/>
</dbReference>
<protein>
    <submittedName>
        <fullName evidence="4">Uncharacterized protein</fullName>
    </submittedName>
</protein>
<dbReference type="EMBL" id="JBDODL010000083">
    <property type="protein sequence ID" value="MES1918555.1"/>
    <property type="molecule type" value="Genomic_DNA"/>
</dbReference>
<feature type="transmembrane region" description="Helical" evidence="2">
    <location>
        <begin position="223"/>
        <end position="247"/>
    </location>
</feature>
<name>A0ABV2AFT8_9EUKA</name>
<keyword evidence="2" id="KW-0472">Membrane</keyword>
<keyword evidence="2" id="KW-1133">Transmembrane helix</keyword>
<feature type="region of interest" description="Disordered" evidence="1">
    <location>
        <begin position="328"/>
        <end position="349"/>
    </location>
</feature>
<evidence type="ECO:0000256" key="3">
    <source>
        <dbReference type="SAM" id="SignalP"/>
    </source>
</evidence>
<evidence type="ECO:0000313" key="5">
    <source>
        <dbReference type="Proteomes" id="UP001439008"/>
    </source>
</evidence>
<keyword evidence="5" id="KW-1185">Reference proteome</keyword>
<organism evidence="4 5">
    <name type="scientific">Bonamia ostreae</name>
    <dbReference type="NCBI Taxonomy" id="126728"/>
    <lineage>
        <taxon>Eukaryota</taxon>
        <taxon>Sar</taxon>
        <taxon>Rhizaria</taxon>
        <taxon>Endomyxa</taxon>
        <taxon>Ascetosporea</taxon>
        <taxon>Haplosporida</taxon>
        <taxon>Bonamia</taxon>
    </lineage>
</organism>
<keyword evidence="3" id="KW-0732">Signal</keyword>
<evidence type="ECO:0000313" key="4">
    <source>
        <dbReference type="EMBL" id="MES1918555.1"/>
    </source>
</evidence>
<keyword evidence="2" id="KW-0812">Transmembrane</keyword>
<sequence length="349" mass="41384">MGKIIIVQIAILFLITKSKKVQYEFFGATKNFAQLFNAEKRVQIEKLTIFVHVPKFTIGCGQVSCLSTIRLYKVAAENKISSTLFEEDFNLNMTEIRPFLTIDFPEKIVLSKGIDYAWMISKEPKLPLFFGRKEGETENIKISANLVNNMNDENSWTALEGNFAFEMKTAYLDKMDFGDDALLSDEFWEKSAEYRWEENSFYGEKEIRIARKPRTVIPKYKNLYLGLAVGALGMFLLILLFVIYKVWKFWDLKKLDKLVEEEKKFFQMKRFILGETNEEKLRRRRMRSEKREKDRERWRKSGLKEHYLENDLLNKTFIRVINIEQSVESRRDAQKEQIEKGTQFEKNQK</sequence>
<evidence type="ECO:0000256" key="1">
    <source>
        <dbReference type="SAM" id="MobiDB-lite"/>
    </source>
</evidence>
<feature type="signal peptide" evidence="3">
    <location>
        <begin position="1"/>
        <end position="18"/>
    </location>
</feature>
<proteinExistence type="predicted"/>
<comment type="caution">
    <text evidence="4">The sequence shown here is derived from an EMBL/GenBank/DDBJ whole genome shotgun (WGS) entry which is preliminary data.</text>
</comment>
<gene>
    <name evidence="4" type="ORF">MHBO_000509</name>
</gene>